<dbReference type="Proteomes" id="UP000308430">
    <property type="component" value="Unassembled WGS sequence"/>
</dbReference>
<reference evidence="2 3" key="1">
    <citation type="submission" date="2019-04" db="EMBL/GenBank/DDBJ databases">
        <title>Azoarcus nasutitermitis sp. nov. isolated from termite nest.</title>
        <authorList>
            <person name="Lin S.-Y."/>
            <person name="Hameed A."/>
            <person name="Hsu Y.-H."/>
            <person name="Young C.-C."/>
        </authorList>
    </citation>
    <scope>NUCLEOTIDE SEQUENCE [LARGE SCALE GENOMIC DNA]</scope>
    <source>
        <strain evidence="2 3">CC-YHH838</strain>
    </source>
</reference>
<evidence type="ECO:0000259" key="1">
    <source>
        <dbReference type="Pfam" id="PF07007"/>
    </source>
</evidence>
<evidence type="ECO:0000313" key="2">
    <source>
        <dbReference type="EMBL" id="THF67599.1"/>
    </source>
</evidence>
<dbReference type="PANTHER" id="PTHR39176">
    <property type="entry name" value="PERIPLASMIC PROTEIN-RELATED"/>
    <property type="match status" value="1"/>
</dbReference>
<dbReference type="OrthoDB" id="7340239at2"/>
<dbReference type="Gene3D" id="1.20.1270.180">
    <property type="match status" value="1"/>
</dbReference>
<comment type="caution">
    <text evidence="2">The sequence shown here is derived from an EMBL/GenBank/DDBJ whole genome shotgun (WGS) entry which is preliminary data.</text>
</comment>
<feature type="domain" description="Lysozyme inhibitor LprI-like N-terminal" evidence="1">
    <location>
        <begin position="41"/>
        <end position="126"/>
    </location>
</feature>
<protein>
    <submittedName>
        <fullName evidence="2">DUF1311 domain-containing protein</fullName>
    </submittedName>
</protein>
<sequence length="130" mass="14237">MQAPVFEAVYLDLWSKRQPQAQAAPQKTAATAASTYEKCIDDAAGAMPDMIECSNKESVRQDARLNAAYKTAMAATADKDGLRSRQRQWIKERDQECALDKDGGQAAMLTSYDCVATKTANRATELEAAR</sequence>
<gene>
    <name evidence="2" type="ORF">E6C76_03870</name>
</gene>
<dbReference type="EMBL" id="SSOC01000001">
    <property type="protein sequence ID" value="THF67599.1"/>
    <property type="molecule type" value="Genomic_DNA"/>
</dbReference>
<name>A0A4S4B4M1_9RHOO</name>
<evidence type="ECO:0000313" key="3">
    <source>
        <dbReference type="Proteomes" id="UP000308430"/>
    </source>
</evidence>
<dbReference type="AlphaFoldDB" id="A0A4S4B4M1"/>
<dbReference type="PANTHER" id="PTHR39176:SF1">
    <property type="entry name" value="PERIPLASMIC PROTEIN"/>
    <property type="match status" value="1"/>
</dbReference>
<dbReference type="Pfam" id="PF07007">
    <property type="entry name" value="LprI"/>
    <property type="match status" value="1"/>
</dbReference>
<accession>A0A4S4B4M1</accession>
<dbReference type="InterPro" id="IPR009739">
    <property type="entry name" value="LprI-like_N"/>
</dbReference>
<proteinExistence type="predicted"/>
<organism evidence="2 3">
    <name type="scientific">Pseudothauera nasutitermitis</name>
    <dbReference type="NCBI Taxonomy" id="2565930"/>
    <lineage>
        <taxon>Bacteria</taxon>
        <taxon>Pseudomonadati</taxon>
        <taxon>Pseudomonadota</taxon>
        <taxon>Betaproteobacteria</taxon>
        <taxon>Rhodocyclales</taxon>
        <taxon>Zoogloeaceae</taxon>
        <taxon>Pseudothauera</taxon>
    </lineage>
</organism>
<keyword evidence="3" id="KW-1185">Reference proteome</keyword>